<evidence type="ECO:0000313" key="2">
    <source>
        <dbReference type="Proteomes" id="UP000823775"/>
    </source>
</evidence>
<gene>
    <name evidence="1" type="ORF">HAX54_043196</name>
</gene>
<dbReference type="EMBL" id="JACEIK010006446">
    <property type="protein sequence ID" value="MCE2055693.1"/>
    <property type="molecule type" value="Genomic_DNA"/>
</dbReference>
<reference evidence="1 2" key="1">
    <citation type="journal article" date="2021" name="BMC Genomics">
        <title>Datura genome reveals duplications of psychoactive alkaloid biosynthetic genes and high mutation rate following tissue culture.</title>
        <authorList>
            <person name="Rajewski A."/>
            <person name="Carter-House D."/>
            <person name="Stajich J."/>
            <person name="Litt A."/>
        </authorList>
    </citation>
    <scope>NUCLEOTIDE SEQUENCE [LARGE SCALE GENOMIC DNA]</scope>
    <source>
        <strain evidence="1">AR-01</strain>
    </source>
</reference>
<organism evidence="1 2">
    <name type="scientific">Datura stramonium</name>
    <name type="common">Jimsonweed</name>
    <name type="synonym">Common thornapple</name>
    <dbReference type="NCBI Taxonomy" id="4076"/>
    <lineage>
        <taxon>Eukaryota</taxon>
        <taxon>Viridiplantae</taxon>
        <taxon>Streptophyta</taxon>
        <taxon>Embryophyta</taxon>
        <taxon>Tracheophyta</taxon>
        <taxon>Spermatophyta</taxon>
        <taxon>Magnoliopsida</taxon>
        <taxon>eudicotyledons</taxon>
        <taxon>Gunneridae</taxon>
        <taxon>Pentapetalae</taxon>
        <taxon>asterids</taxon>
        <taxon>lamiids</taxon>
        <taxon>Solanales</taxon>
        <taxon>Solanaceae</taxon>
        <taxon>Solanoideae</taxon>
        <taxon>Datureae</taxon>
        <taxon>Datura</taxon>
    </lineage>
</organism>
<protein>
    <submittedName>
        <fullName evidence="1">Uncharacterized protein</fullName>
    </submittedName>
</protein>
<comment type="caution">
    <text evidence="1">The sequence shown here is derived from an EMBL/GenBank/DDBJ whole genome shotgun (WGS) entry which is preliminary data.</text>
</comment>
<dbReference type="Proteomes" id="UP000823775">
    <property type="component" value="Unassembled WGS sequence"/>
</dbReference>
<name>A0ABS8W2T9_DATST</name>
<keyword evidence="2" id="KW-1185">Reference proteome</keyword>
<evidence type="ECO:0000313" key="1">
    <source>
        <dbReference type="EMBL" id="MCE2055693.1"/>
    </source>
</evidence>
<accession>A0ABS8W2T9</accession>
<sequence>MAPQKGTDAQTANPYPNVQEQLEDLAAQQAYLRALMEQKNRELREDMDCGKHELMQVLKSSPDGVQLNQHSTCNAYSLWQGTCINLPKTYRLARLAEATIVANQRAMRNSFNTLAATRKLDLYLHQNNAQYTKGHKRVLIKQLFVLELEDTEDEGLEEVIVDVEDASMSFAERSGAASENPIISLYALSGIEGAQTIHGTTYASDLIVFLVGRYDIMLGAL</sequence>
<proteinExistence type="predicted"/>